<reference evidence="2 3" key="1">
    <citation type="journal article" date="2018" name="Nat. Ecol. Evol.">
        <title>Shark genomes provide insights into elasmobranch evolution and the origin of vertebrates.</title>
        <authorList>
            <person name="Hara Y"/>
            <person name="Yamaguchi K"/>
            <person name="Onimaru K"/>
            <person name="Kadota M"/>
            <person name="Koyanagi M"/>
            <person name="Keeley SD"/>
            <person name="Tatsumi K"/>
            <person name="Tanaka K"/>
            <person name="Motone F"/>
            <person name="Kageyama Y"/>
            <person name="Nozu R"/>
            <person name="Adachi N"/>
            <person name="Nishimura O"/>
            <person name="Nakagawa R"/>
            <person name="Tanegashima C"/>
            <person name="Kiyatake I"/>
            <person name="Matsumoto R"/>
            <person name="Murakumo K"/>
            <person name="Nishida K"/>
            <person name="Terakita A"/>
            <person name="Kuratani S"/>
            <person name="Sato K"/>
            <person name="Hyodo S Kuraku.S."/>
        </authorList>
    </citation>
    <scope>NUCLEOTIDE SEQUENCE [LARGE SCALE GENOMIC DNA]</scope>
</reference>
<organism evidence="2 3">
    <name type="scientific">Chiloscyllium punctatum</name>
    <name type="common">Brownbanded bambooshark</name>
    <name type="synonym">Hemiscyllium punctatum</name>
    <dbReference type="NCBI Taxonomy" id="137246"/>
    <lineage>
        <taxon>Eukaryota</taxon>
        <taxon>Metazoa</taxon>
        <taxon>Chordata</taxon>
        <taxon>Craniata</taxon>
        <taxon>Vertebrata</taxon>
        <taxon>Chondrichthyes</taxon>
        <taxon>Elasmobranchii</taxon>
        <taxon>Galeomorphii</taxon>
        <taxon>Galeoidea</taxon>
        <taxon>Orectolobiformes</taxon>
        <taxon>Hemiscylliidae</taxon>
        <taxon>Chiloscyllium</taxon>
    </lineage>
</organism>
<evidence type="ECO:0000313" key="2">
    <source>
        <dbReference type="EMBL" id="GCC19781.1"/>
    </source>
</evidence>
<accession>A0A401RNM3</accession>
<keyword evidence="1" id="KW-1133">Transmembrane helix</keyword>
<protein>
    <recommendedName>
        <fullName evidence="4">Amino acid permease/ SLC12A domain-containing protein</fullName>
    </recommendedName>
</protein>
<evidence type="ECO:0008006" key="4">
    <source>
        <dbReference type="Google" id="ProtNLM"/>
    </source>
</evidence>
<dbReference type="OrthoDB" id="10486545at2759"/>
<dbReference type="Proteomes" id="UP000287033">
    <property type="component" value="Unassembled WGS sequence"/>
</dbReference>
<gene>
    <name evidence="2" type="ORF">chiPu_0021157</name>
</gene>
<dbReference type="AlphaFoldDB" id="A0A401RNM3"/>
<keyword evidence="1" id="KW-0472">Membrane</keyword>
<evidence type="ECO:0000256" key="1">
    <source>
        <dbReference type="SAM" id="Phobius"/>
    </source>
</evidence>
<feature type="transmembrane region" description="Helical" evidence="1">
    <location>
        <begin position="49"/>
        <end position="69"/>
    </location>
</feature>
<evidence type="ECO:0000313" key="3">
    <source>
        <dbReference type="Proteomes" id="UP000287033"/>
    </source>
</evidence>
<keyword evidence="1" id="KW-0812">Transmembrane</keyword>
<name>A0A401RNM3_CHIPU</name>
<proteinExistence type="predicted"/>
<feature type="transmembrane region" description="Helical" evidence="1">
    <location>
        <begin position="17"/>
        <end position="37"/>
    </location>
</feature>
<keyword evidence="3" id="KW-1185">Reference proteome</keyword>
<comment type="caution">
    <text evidence="2">The sequence shown here is derived from an EMBL/GenBank/DDBJ whole genome shotgun (WGS) entry which is preliminary data.</text>
</comment>
<dbReference type="EMBL" id="BEZZ01003441">
    <property type="protein sequence ID" value="GCC19781.1"/>
    <property type="molecule type" value="Genomic_DNA"/>
</dbReference>
<sequence>MAHLTLMEQLHTELRDLGAIEIMIGMIQMIFGIPLIFAESYSYPAIIGAPWFTGFWYVMAGSLTVHLIYSRTPASVSI</sequence>